<evidence type="ECO:0000256" key="3">
    <source>
        <dbReference type="ARBA" id="ARBA00022741"/>
    </source>
</evidence>
<feature type="domain" description="PI3K/PI4K catalytic" evidence="8">
    <location>
        <begin position="519"/>
        <end position="815"/>
    </location>
</feature>
<dbReference type="PROSITE" id="PS50290">
    <property type="entry name" value="PI3_4_KINASE_3"/>
    <property type="match status" value="1"/>
</dbReference>
<keyword evidence="2 7" id="KW-0808">Transferase</keyword>
<dbReference type="SUPFAM" id="SSF48371">
    <property type="entry name" value="ARM repeat"/>
    <property type="match status" value="1"/>
</dbReference>
<dbReference type="GO" id="GO:0005777">
    <property type="term" value="C:peroxisome"/>
    <property type="evidence" value="ECO:0007669"/>
    <property type="project" value="TreeGrafter"/>
</dbReference>
<dbReference type="CDD" id="cd08397">
    <property type="entry name" value="C2_PI3K_class_III"/>
    <property type="match status" value="1"/>
</dbReference>
<dbReference type="InterPro" id="IPR057756">
    <property type="entry name" value="PI3-kinase_type3/VPS34_cat"/>
</dbReference>
<dbReference type="PROSITE" id="PS00915">
    <property type="entry name" value="PI3_4_KINASE_1"/>
    <property type="match status" value="1"/>
</dbReference>
<name>R4XEP4_TAPDE</name>
<dbReference type="VEuPathDB" id="FungiDB:TAPDE_004669"/>
<accession>R4XEP4</accession>
<comment type="similarity">
    <text evidence="1">Belongs to the PI3/PI4-kinase family. Type III PI4K subfamily.</text>
</comment>
<dbReference type="InterPro" id="IPR042236">
    <property type="entry name" value="PI3K_accessory_sf"/>
</dbReference>
<dbReference type="InterPro" id="IPR000403">
    <property type="entry name" value="PI3/4_kinase_cat_dom"/>
</dbReference>
<comment type="catalytic activity">
    <reaction evidence="6">
        <text>a 1,2-diacyl-sn-glycero-3-phospho-(1D-myo-inositol) + ATP = a 1,2-diacyl-sn-glycero-3-phospho-(1D-myo-inositol-3-phosphate) + ADP + H(+)</text>
        <dbReference type="Rhea" id="RHEA:12709"/>
        <dbReference type="ChEBI" id="CHEBI:15378"/>
        <dbReference type="ChEBI" id="CHEBI:30616"/>
        <dbReference type="ChEBI" id="CHEBI:57880"/>
        <dbReference type="ChEBI" id="CHEBI:58088"/>
        <dbReference type="ChEBI" id="CHEBI:456216"/>
        <dbReference type="EC" id="2.7.1.137"/>
    </reaction>
    <physiologicalReaction direction="left-to-right" evidence="6">
        <dbReference type="Rhea" id="RHEA:12710"/>
    </physiologicalReaction>
</comment>
<evidence type="ECO:0000259" key="8">
    <source>
        <dbReference type="PROSITE" id="PS50290"/>
    </source>
</evidence>
<dbReference type="PANTHER" id="PTHR10048">
    <property type="entry name" value="PHOSPHATIDYLINOSITOL KINASE"/>
    <property type="match status" value="1"/>
</dbReference>
<dbReference type="Gene3D" id="3.30.1010.10">
    <property type="entry name" value="Phosphatidylinositol 3-kinase Catalytic Subunit, Chain A, domain 4"/>
    <property type="match status" value="1"/>
</dbReference>
<dbReference type="Pfam" id="PF00792">
    <property type="entry name" value="PI3K_C2"/>
    <property type="match status" value="1"/>
</dbReference>
<evidence type="ECO:0000256" key="4">
    <source>
        <dbReference type="ARBA" id="ARBA00022777"/>
    </source>
</evidence>
<dbReference type="OrthoDB" id="67688at2759"/>
<dbReference type="PROSITE" id="PS51545">
    <property type="entry name" value="PIK_HELICAL"/>
    <property type="match status" value="1"/>
</dbReference>
<dbReference type="SUPFAM" id="SSF49562">
    <property type="entry name" value="C2 domain (Calcium/lipid-binding domain, CaLB)"/>
    <property type="match status" value="1"/>
</dbReference>
<evidence type="ECO:0000259" key="10">
    <source>
        <dbReference type="PROSITE" id="PS51547"/>
    </source>
</evidence>
<dbReference type="SUPFAM" id="SSF56112">
    <property type="entry name" value="Protein kinase-like (PK-like)"/>
    <property type="match status" value="1"/>
</dbReference>
<dbReference type="CDD" id="cd00896">
    <property type="entry name" value="PI3Kc_III"/>
    <property type="match status" value="1"/>
</dbReference>
<comment type="caution">
    <text evidence="11">The sequence shown here is derived from an EMBL/GenBank/DDBJ whole genome shotgun (WGS) entry which is preliminary data.</text>
</comment>
<keyword evidence="3 7" id="KW-0547">Nucleotide-binding</keyword>
<evidence type="ECO:0000256" key="6">
    <source>
        <dbReference type="ARBA" id="ARBA00023985"/>
    </source>
</evidence>
<dbReference type="InterPro" id="IPR016024">
    <property type="entry name" value="ARM-type_fold"/>
</dbReference>
<reference evidence="11 12" key="1">
    <citation type="journal article" date="2013" name="MBio">
        <title>Genome sequencing of the plant pathogen Taphrina deformans, the causal agent of peach leaf curl.</title>
        <authorList>
            <person name="Cisse O.H."/>
            <person name="Almeida J.M.G.C.F."/>
            <person name="Fonseca A."/>
            <person name="Kumar A.A."/>
            <person name="Salojaervi J."/>
            <person name="Overmyer K."/>
            <person name="Hauser P.M."/>
            <person name="Pagni M."/>
        </authorList>
    </citation>
    <scope>NUCLEOTIDE SEQUENCE [LARGE SCALE GENOMIC DNA]</scope>
    <source>
        <strain evidence="12">PYCC 5710 / ATCC 11124 / CBS 356.35 / IMI 108563 / JCM 9778 / NBRC 8474</strain>
    </source>
</reference>
<dbReference type="GO" id="GO:0034271">
    <property type="term" value="C:phosphatidylinositol 3-kinase complex, class III, type I"/>
    <property type="evidence" value="ECO:0007669"/>
    <property type="project" value="TreeGrafter"/>
</dbReference>
<dbReference type="STRING" id="1097556.R4XEP4"/>
<dbReference type="GO" id="GO:0000407">
    <property type="term" value="C:phagophore assembly site"/>
    <property type="evidence" value="ECO:0007669"/>
    <property type="project" value="TreeGrafter"/>
</dbReference>
<evidence type="ECO:0000256" key="1">
    <source>
        <dbReference type="ARBA" id="ARBA00006209"/>
    </source>
</evidence>
<keyword evidence="12" id="KW-1185">Reference proteome</keyword>
<feature type="domain" description="PIK helical" evidence="9">
    <location>
        <begin position="276"/>
        <end position="451"/>
    </location>
</feature>
<dbReference type="InterPro" id="IPR002420">
    <property type="entry name" value="PI3K-type_C2_dom"/>
</dbReference>
<protein>
    <recommendedName>
        <fullName evidence="7">Phosphatidylinositol 3-kinase VPS34</fullName>
        <ecNumber evidence="7">2.7.1.137</ecNumber>
    </recommendedName>
</protein>
<dbReference type="SMART" id="SM00142">
    <property type="entry name" value="PI3K_C2"/>
    <property type="match status" value="1"/>
</dbReference>
<dbReference type="GO" id="GO:0048015">
    <property type="term" value="P:phosphatidylinositol-mediated signaling"/>
    <property type="evidence" value="ECO:0007669"/>
    <property type="project" value="TreeGrafter"/>
</dbReference>
<dbReference type="AlphaFoldDB" id="R4XEP4"/>
<dbReference type="FunFam" id="1.10.1070.11:FF:000002">
    <property type="entry name" value="Phosphatidylinositol 3-kinase catalytic subunit type 3"/>
    <property type="match status" value="1"/>
</dbReference>
<dbReference type="PANTHER" id="PTHR10048:SF7">
    <property type="entry name" value="PHOSPHATIDYLINOSITOL 3-KINASE CATALYTIC SUBUNIT TYPE 3"/>
    <property type="match status" value="1"/>
</dbReference>
<dbReference type="PROSITE" id="PS51547">
    <property type="entry name" value="C2_PI3K"/>
    <property type="match status" value="1"/>
</dbReference>
<dbReference type="Pfam" id="PF00454">
    <property type="entry name" value="PI3_PI4_kinase"/>
    <property type="match status" value="1"/>
</dbReference>
<keyword evidence="5 7" id="KW-0067">ATP-binding</keyword>
<dbReference type="Gene3D" id="1.10.1070.11">
    <property type="entry name" value="Phosphatidylinositol 3-/4-kinase, catalytic domain"/>
    <property type="match status" value="1"/>
</dbReference>
<dbReference type="GO" id="GO:0016303">
    <property type="term" value="F:1-phosphatidylinositol-3-kinase activity"/>
    <property type="evidence" value="ECO:0007669"/>
    <property type="project" value="UniProtKB-UniRule"/>
</dbReference>
<dbReference type="InterPro" id="IPR036940">
    <property type="entry name" value="PI3/4_kinase_cat_sf"/>
</dbReference>
<dbReference type="PROSITE" id="PS00916">
    <property type="entry name" value="PI3_4_KINASE_2"/>
    <property type="match status" value="1"/>
</dbReference>
<dbReference type="InterPro" id="IPR018936">
    <property type="entry name" value="PI3/4_kinase_CS"/>
</dbReference>
<dbReference type="InterPro" id="IPR001263">
    <property type="entry name" value="PI3K_accessory_dom"/>
</dbReference>
<dbReference type="GO" id="GO:0000045">
    <property type="term" value="P:autophagosome assembly"/>
    <property type="evidence" value="ECO:0007669"/>
    <property type="project" value="TreeGrafter"/>
</dbReference>
<dbReference type="GO" id="GO:0034272">
    <property type="term" value="C:phosphatidylinositol 3-kinase complex, class III, type II"/>
    <property type="evidence" value="ECO:0007669"/>
    <property type="project" value="TreeGrafter"/>
</dbReference>
<gene>
    <name evidence="11" type="ORF">TAPDE_004669</name>
</gene>
<dbReference type="GO" id="GO:0005768">
    <property type="term" value="C:endosome"/>
    <property type="evidence" value="ECO:0007669"/>
    <property type="project" value="TreeGrafter"/>
</dbReference>
<dbReference type="InterPro" id="IPR008290">
    <property type="entry name" value="PI3K_Vps34"/>
</dbReference>
<proteinExistence type="inferred from homology"/>
<evidence type="ECO:0000259" key="9">
    <source>
        <dbReference type="PROSITE" id="PS51545"/>
    </source>
</evidence>
<dbReference type="SMART" id="SM00146">
    <property type="entry name" value="PI3Kc"/>
    <property type="match status" value="1"/>
</dbReference>
<dbReference type="SMART" id="SM00145">
    <property type="entry name" value="PI3Ka"/>
    <property type="match status" value="1"/>
</dbReference>
<feature type="domain" description="C2 PI3K-type" evidence="10">
    <location>
        <begin position="30"/>
        <end position="185"/>
    </location>
</feature>
<evidence type="ECO:0000313" key="11">
    <source>
        <dbReference type="EMBL" id="CCG84246.1"/>
    </source>
</evidence>
<evidence type="ECO:0000313" key="12">
    <source>
        <dbReference type="Proteomes" id="UP000013776"/>
    </source>
</evidence>
<sequence>MAQLTYSYLPSHQLKIPFDIKVNGLELTPSAAPLSSEIYANPSIAFIGANTKAAFEFYLTLELWSDNKNLWPQSQTRYRANNSAKVTWDEHLEFCDIQDLPRNSQLAITVWDLKGPGEKYAYAGTTVSLYDKEGVLKKGRQKLLLHKNKRADPDMETSTPAASTETTELDRLEELMKAHSAGEMPKSEWLDNLAFRQIEKIAKAAAPGQHDFLIVEFPRFQFPVLYTCAETSYTINPDTVIHHNTLVMVYDPDTGKPNPADLKHRQLIRSKRNATLDKYGKPSPKVRDHLRDLIAAPTSYELSNEDKNDLWHWRYHLMNLPGTLPKFLRSVVWSDAQEAAQAVSLLHRWYVISVDSALELLGPYFTNPEVREFAVARLTKAEDIEIMLYLLQLVQALRYEPDPSTLCEFLINKARENDRLGTQFFWYLTVESSDPKPPAIFGSTKDKFLKAVDTAQRKSLMRQAQWVQELIKLAEGIKANKDNRLRKIESFRSWASERRAMHDRIPFPLDPTLEVTGYTPDRCSVFKSSLFPLRLALITTPARASSAAHHAKESSGGAEIEQREAAMAPIEPGTFDVIFKSGDDLRQDQLVIQIITLFNDLLLRERLDLKLTPYRILATGPTSGFVEFIASAPLASVLSEYGSLAPYLGATSTRKVSEAVMDTYVRSCAGYCVITYLLGVGDRHLDNLLLTKSGHFFHADFGFILGRDPKPFAPALKLVREMVDVMNVSSPAQDGGYWYTRFRSYCFTAFSALRKNSSLVLNLFSLMVDANIPDIRIEPTRAVEKITERFCLEMDEEQSLRFFEDLLIESVSALFPVLIDRVHNIAQYLRA</sequence>
<dbReference type="eggNOG" id="KOG0906">
    <property type="taxonomic scope" value="Eukaryota"/>
</dbReference>
<dbReference type="PIRSF" id="PIRSF000587">
    <property type="entry name" value="PI3K_Vps34"/>
    <property type="match status" value="1"/>
</dbReference>
<organism evidence="11 12">
    <name type="scientific">Taphrina deformans (strain PYCC 5710 / ATCC 11124 / CBS 356.35 / IMI 108563 / JCM 9778 / NBRC 8474)</name>
    <name type="common">Peach leaf curl fungus</name>
    <name type="synonym">Lalaria deformans</name>
    <dbReference type="NCBI Taxonomy" id="1097556"/>
    <lineage>
        <taxon>Eukaryota</taxon>
        <taxon>Fungi</taxon>
        <taxon>Dikarya</taxon>
        <taxon>Ascomycota</taxon>
        <taxon>Taphrinomycotina</taxon>
        <taxon>Taphrinomycetes</taxon>
        <taxon>Taphrinales</taxon>
        <taxon>Taphrinaceae</taxon>
        <taxon>Taphrina</taxon>
    </lineage>
</organism>
<dbReference type="Gene3D" id="1.25.40.70">
    <property type="entry name" value="Phosphatidylinositol 3-kinase, accessory domain (PIK)"/>
    <property type="match status" value="1"/>
</dbReference>
<dbReference type="Gene3D" id="2.60.40.150">
    <property type="entry name" value="C2 domain"/>
    <property type="match status" value="1"/>
</dbReference>
<dbReference type="EMBL" id="CAHR02000215">
    <property type="protein sequence ID" value="CCG84246.1"/>
    <property type="molecule type" value="Genomic_DNA"/>
</dbReference>
<evidence type="ECO:0000256" key="7">
    <source>
        <dbReference type="PIRNR" id="PIRNR000587"/>
    </source>
</evidence>
<dbReference type="Pfam" id="PF00613">
    <property type="entry name" value="PI3Ka"/>
    <property type="match status" value="1"/>
</dbReference>
<evidence type="ECO:0000256" key="5">
    <source>
        <dbReference type="ARBA" id="ARBA00022840"/>
    </source>
</evidence>
<dbReference type="CDD" id="cd00870">
    <property type="entry name" value="PI3Ka_III"/>
    <property type="match status" value="1"/>
</dbReference>
<dbReference type="Proteomes" id="UP000013776">
    <property type="component" value="Unassembled WGS sequence"/>
</dbReference>
<dbReference type="GO" id="GO:0006897">
    <property type="term" value="P:endocytosis"/>
    <property type="evidence" value="ECO:0007669"/>
    <property type="project" value="TreeGrafter"/>
</dbReference>
<dbReference type="InterPro" id="IPR015433">
    <property type="entry name" value="PI3/4_kinase"/>
</dbReference>
<dbReference type="EC" id="2.7.1.137" evidence="7"/>
<dbReference type="InterPro" id="IPR035892">
    <property type="entry name" value="C2_domain_sf"/>
</dbReference>
<evidence type="ECO:0000256" key="2">
    <source>
        <dbReference type="ARBA" id="ARBA00022679"/>
    </source>
</evidence>
<dbReference type="GO" id="GO:0005524">
    <property type="term" value="F:ATP binding"/>
    <property type="evidence" value="ECO:0007669"/>
    <property type="project" value="UniProtKB-UniRule"/>
</dbReference>
<dbReference type="InterPro" id="IPR011009">
    <property type="entry name" value="Kinase-like_dom_sf"/>
</dbReference>
<keyword evidence="4 7" id="KW-0418">Kinase</keyword>